<dbReference type="SUPFAM" id="SSF46966">
    <property type="entry name" value="Spectrin repeat"/>
    <property type="match status" value="1"/>
</dbReference>
<dbReference type="GO" id="GO:0030054">
    <property type="term" value="C:cell junction"/>
    <property type="evidence" value="ECO:0007669"/>
    <property type="project" value="Ensembl"/>
</dbReference>
<keyword evidence="7" id="KW-1185">Reference proteome</keyword>
<evidence type="ECO:0000256" key="3">
    <source>
        <dbReference type="ARBA" id="ARBA00022737"/>
    </source>
</evidence>
<dbReference type="PANTHER" id="PTHR14514">
    <property type="entry name" value="PKA ANCHORING PROTEIN"/>
    <property type="match status" value="1"/>
</dbReference>
<dbReference type="GO" id="GO:0005654">
    <property type="term" value="C:nucleoplasm"/>
    <property type="evidence" value="ECO:0007669"/>
    <property type="project" value="Ensembl"/>
</dbReference>
<comment type="subcellular location">
    <subcellularLocation>
        <location evidence="1">Endomembrane system</location>
    </subcellularLocation>
</comment>
<name>A0A7M4F4U0_CROPO</name>
<evidence type="ECO:0000256" key="5">
    <source>
        <dbReference type="SAM" id="MobiDB-lite"/>
    </source>
</evidence>
<reference evidence="6" key="1">
    <citation type="submission" date="2025-08" db="UniProtKB">
        <authorList>
            <consortium name="Ensembl"/>
        </authorList>
    </citation>
    <scope>IDENTIFICATION</scope>
</reference>
<feature type="compositionally biased region" description="Polar residues" evidence="5">
    <location>
        <begin position="267"/>
        <end position="289"/>
    </location>
</feature>
<reference evidence="6" key="2">
    <citation type="submission" date="2025-09" db="UniProtKB">
        <authorList>
            <consortium name="Ensembl"/>
        </authorList>
    </citation>
    <scope>IDENTIFICATION</scope>
</reference>
<dbReference type="PANTHER" id="PTHR14514:SF2">
    <property type="entry name" value="A-KINASE ANCHOR PROTEIN 6"/>
    <property type="match status" value="1"/>
</dbReference>
<dbReference type="GO" id="GO:0019904">
    <property type="term" value="F:protein domain specific binding"/>
    <property type="evidence" value="ECO:0007669"/>
    <property type="project" value="Ensembl"/>
</dbReference>
<dbReference type="AlphaFoldDB" id="A0A7M4F4U0"/>
<dbReference type="OMA" id="EHIQLFC"/>
<evidence type="ECO:0000313" key="7">
    <source>
        <dbReference type="Proteomes" id="UP000594220"/>
    </source>
</evidence>
<feature type="region of interest" description="Disordered" evidence="5">
    <location>
        <begin position="651"/>
        <end position="670"/>
    </location>
</feature>
<dbReference type="Proteomes" id="UP000594220">
    <property type="component" value="Unplaced"/>
</dbReference>
<accession>A0A7M4F4U0</accession>
<feature type="compositionally biased region" description="Polar residues" evidence="5">
    <location>
        <begin position="651"/>
        <end position="664"/>
    </location>
</feature>
<dbReference type="GO" id="GO:0019901">
    <property type="term" value="F:protein kinase binding"/>
    <property type="evidence" value="ECO:0007669"/>
    <property type="project" value="Ensembl"/>
</dbReference>
<dbReference type="Gene3D" id="1.20.58.60">
    <property type="match status" value="1"/>
</dbReference>
<evidence type="ECO:0000256" key="4">
    <source>
        <dbReference type="ARBA" id="ARBA00023136"/>
    </source>
</evidence>
<feature type="region of interest" description="Disordered" evidence="5">
    <location>
        <begin position="267"/>
        <end position="290"/>
    </location>
</feature>
<dbReference type="GeneTree" id="ENSGT00810000125473"/>
<dbReference type="GO" id="GO:0034451">
    <property type="term" value="C:centriolar satellite"/>
    <property type="evidence" value="ECO:0007669"/>
    <property type="project" value="Ensembl"/>
</dbReference>
<keyword evidence="3" id="KW-0677">Repeat</keyword>
<keyword evidence="2" id="KW-0597">Phosphoprotein</keyword>
<evidence type="ECO:0000256" key="1">
    <source>
        <dbReference type="ARBA" id="ARBA00004308"/>
    </source>
</evidence>
<sequence>MPVQRLPRAKVKANYVERWPLTARHICGTDLPHWVHATVPHSGGQQMHVVEYSGSEKKLSNTSELLPRLPNSAMDAKVSDLLHELSAKRRSQADLPVFSSALESLPDKTASSSETVSPRLSSSSLSTPPPEDSESERLEIKQASSLLAEKGLPPSEVFTSRHPRSQGSPMEDAALFMCSPLLKNHVAGEHSKKMSSFQADYWACAIPDCLPPSPDRQSPHWNPNKEYEDLLDYTYPLKPKYKLTNNPKSMFPNPFFHDSGVDLDSFSMSPESTSKSMRAQNQEQQTLESQSKEYLISAGRFSTPVSKKPGYFGSASSCEPSPISKVSFAKCASSTNKPDPSRSFANSLTSFKYVGLTSLNPVSANERSCWSPNNHFSQCNLKKKGASHFIPTTQVLPLKKEWENDEEYLSLPPRLKELEGLAQYLSALSIVVRKPGQDHVQQDLPCCSGSREKLSSDSVSPGSTDRKVEMEGMEDYSVLCHAQVSQKPYAENIKLCGQDSERLNTTSTIRTLLDGRYRGALESEWQHPKDQQKESLTQCIKIFCCQLEELIHWLYTVAEVTDNWIPPQPNAESVKTSLHRYLEFKKDIADHQTLTESVLRQGGILLRCMASNSPVLEDALSLLAKQSEELENHAERLYESVLAAMDTTESNNLTKDGSAQQTVVQAKESE</sequence>
<dbReference type="GO" id="GO:0036064">
    <property type="term" value="C:ciliary basal body"/>
    <property type="evidence" value="ECO:0007669"/>
    <property type="project" value="Ensembl"/>
</dbReference>
<protein>
    <submittedName>
        <fullName evidence="6">Centrosomal protein 68</fullName>
    </submittedName>
</protein>
<proteinExistence type="predicted"/>
<dbReference type="GO" id="GO:0005829">
    <property type="term" value="C:cytosol"/>
    <property type="evidence" value="ECO:0007669"/>
    <property type="project" value="Ensembl"/>
</dbReference>
<dbReference type="Ensembl" id="ENSCPRT00005021732.1">
    <property type="protein sequence ID" value="ENSCPRP00005018559.1"/>
    <property type="gene ID" value="ENSCPRG00005012992.1"/>
</dbReference>
<gene>
    <name evidence="6" type="primary">CEP68</name>
</gene>
<feature type="region of interest" description="Disordered" evidence="5">
    <location>
        <begin position="106"/>
        <end position="137"/>
    </location>
</feature>
<dbReference type="GO" id="GO:0010457">
    <property type="term" value="P:centriole-centriole cohesion"/>
    <property type="evidence" value="ECO:0007669"/>
    <property type="project" value="Ensembl"/>
</dbReference>
<organism evidence="6 7">
    <name type="scientific">Crocodylus porosus</name>
    <name type="common">Saltwater crocodile</name>
    <name type="synonym">Estuarine crocodile</name>
    <dbReference type="NCBI Taxonomy" id="8502"/>
    <lineage>
        <taxon>Eukaryota</taxon>
        <taxon>Metazoa</taxon>
        <taxon>Chordata</taxon>
        <taxon>Craniata</taxon>
        <taxon>Vertebrata</taxon>
        <taxon>Euteleostomi</taxon>
        <taxon>Archelosauria</taxon>
        <taxon>Archosauria</taxon>
        <taxon>Crocodylia</taxon>
        <taxon>Longirostres</taxon>
        <taxon>Crocodylidae</taxon>
        <taxon>Crocodylus</taxon>
    </lineage>
</organism>
<keyword evidence="4" id="KW-0472">Membrane</keyword>
<evidence type="ECO:0000313" key="6">
    <source>
        <dbReference type="Ensembl" id="ENSCPRP00005018559.1"/>
    </source>
</evidence>
<feature type="compositionally biased region" description="Low complexity" evidence="5">
    <location>
        <begin position="111"/>
        <end position="126"/>
    </location>
</feature>
<evidence type="ECO:0000256" key="2">
    <source>
        <dbReference type="ARBA" id="ARBA00022553"/>
    </source>
</evidence>